<evidence type="ECO:0000313" key="9">
    <source>
        <dbReference type="Proteomes" id="UP000838412"/>
    </source>
</evidence>
<keyword evidence="9" id="KW-1185">Reference proteome</keyword>
<proteinExistence type="inferred from homology"/>
<evidence type="ECO:0000256" key="6">
    <source>
        <dbReference type="HAMAP-Rule" id="MF_03191"/>
    </source>
</evidence>
<dbReference type="GO" id="GO:0008425">
    <property type="term" value="F:2-methoxy-6-polyprenyl-1,4-benzoquinol methyltransferase activity"/>
    <property type="evidence" value="ECO:0007669"/>
    <property type="project" value="UniProtKB-UniRule"/>
</dbReference>
<reference evidence="8" key="1">
    <citation type="submission" date="2022-01" db="EMBL/GenBank/DDBJ databases">
        <authorList>
            <person name="Braso-Vives M."/>
        </authorList>
    </citation>
    <scope>NUCLEOTIDE SEQUENCE</scope>
</reference>
<comment type="function">
    <text evidence="5">Methyltransferase required for the conversion of 2-decaprenyl-6-methoxy-1,4-benzoquinol (DDMQH2) to 2-decaprenyl-3-methyl-6-methoxy-1,4-benzoquinol (DMQH2).</text>
</comment>
<dbReference type="GO" id="GO:0031314">
    <property type="term" value="C:extrinsic component of mitochondrial inner membrane"/>
    <property type="evidence" value="ECO:0007669"/>
    <property type="project" value="UniProtKB-UniRule"/>
</dbReference>
<feature type="region of interest" description="Disordered" evidence="7">
    <location>
        <begin position="28"/>
        <end position="54"/>
    </location>
</feature>
<evidence type="ECO:0000256" key="2">
    <source>
        <dbReference type="ARBA" id="ARBA00022679"/>
    </source>
</evidence>
<comment type="pathway">
    <text evidence="6">Cofactor biosynthesis; ubiquinone biosynthesis.</text>
</comment>
<organism evidence="8 9">
    <name type="scientific">Branchiostoma lanceolatum</name>
    <name type="common">Common lancelet</name>
    <name type="synonym">Amphioxus lanceolatum</name>
    <dbReference type="NCBI Taxonomy" id="7740"/>
    <lineage>
        <taxon>Eukaryota</taxon>
        <taxon>Metazoa</taxon>
        <taxon>Chordata</taxon>
        <taxon>Cephalochordata</taxon>
        <taxon>Leptocardii</taxon>
        <taxon>Amphioxiformes</taxon>
        <taxon>Branchiostomatidae</taxon>
        <taxon>Branchiostoma</taxon>
    </lineage>
</organism>
<comment type="catalytic activity">
    <reaction evidence="6">
        <text>a 2-methoxy-6-(all-trans-polyprenyl)benzene-1,4-diol + S-adenosyl-L-methionine = a 5-methoxy-2-methyl-3-(all-trans-polyprenyl)benzene-1,4-diol + S-adenosyl-L-homocysteine + H(+)</text>
        <dbReference type="Rhea" id="RHEA:28286"/>
        <dbReference type="Rhea" id="RHEA-COMP:10858"/>
        <dbReference type="Rhea" id="RHEA-COMP:10859"/>
        <dbReference type="ChEBI" id="CHEBI:15378"/>
        <dbReference type="ChEBI" id="CHEBI:57856"/>
        <dbReference type="ChEBI" id="CHEBI:59789"/>
        <dbReference type="ChEBI" id="CHEBI:84166"/>
        <dbReference type="ChEBI" id="CHEBI:84167"/>
        <dbReference type="EC" id="2.1.1.201"/>
    </reaction>
</comment>
<evidence type="ECO:0000256" key="7">
    <source>
        <dbReference type="SAM" id="MobiDB-lite"/>
    </source>
</evidence>
<keyword evidence="2 6" id="KW-0808">Transferase</keyword>
<sequence length="341" mass="38487">MAALRRVSVHLGRVCRCSNRIIVSRRNLSEQTSSDESDKKESTERSTHFGFESINESEKTGKVHEVFSNVASKYDVMNDAMSLGVHRLWKDRFMQVLDPLPGTRLLDVAGGTGDIAFRFINWVKEKEQQQRKATPGAEFRLNPLETDEPASTPEFPSAEDYLNTEQRADTSDTDGKKDSKVIVCDINQSMLEVGKERAKKLELEDDVVWVTGNAEELPFPDNSVDAYTIAFGIRNVTHIEKALCEAYRVLTPGGRFLCLEFSQVSNPLISSVYDLYSFQVIPVLGELIASDWKSYQYLVESIRKFPNQEEFAEMIREAGFRMVSYDNLTSGVAAIHSGFKI</sequence>
<dbReference type="PANTHER" id="PTHR43591:SF24">
    <property type="entry name" value="2-METHOXY-6-POLYPRENYL-1,4-BENZOQUINOL METHYLASE, MITOCHONDRIAL"/>
    <property type="match status" value="1"/>
</dbReference>
<evidence type="ECO:0000256" key="3">
    <source>
        <dbReference type="ARBA" id="ARBA00022691"/>
    </source>
</evidence>
<dbReference type="GO" id="GO:0032259">
    <property type="term" value="P:methylation"/>
    <property type="evidence" value="ECO:0007669"/>
    <property type="project" value="UniProtKB-KW"/>
</dbReference>
<gene>
    <name evidence="8" type="primary">COQ5</name>
    <name evidence="8" type="ORF">BLAG_LOCUS1105</name>
</gene>
<dbReference type="UniPathway" id="UPA00232"/>
<feature type="binding site" evidence="6">
    <location>
        <position position="185"/>
    </location>
    <ligand>
        <name>S-adenosyl-L-methionine</name>
        <dbReference type="ChEBI" id="CHEBI:59789"/>
    </ligand>
</feature>
<comment type="similarity">
    <text evidence="6">Belongs to the class I-like SAM-binding methyltransferase superfamily. MenG/UbiE family.</text>
</comment>
<dbReference type="AlphaFoldDB" id="A0A8J9VYP4"/>
<feature type="region of interest" description="Disordered" evidence="7">
    <location>
        <begin position="130"/>
        <end position="176"/>
    </location>
</feature>
<dbReference type="PANTHER" id="PTHR43591">
    <property type="entry name" value="METHYLTRANSFERASE"/>
    <property type="match status" value="1"/>
</dbReference>
<dbReference type="PROSITE" id="PS01183">
    <property type="entry name" value="UBIE_1"/>
    <property type="match status" value="1"/>
</dbReference>
<dbReference type="HAMAP" id="MF_01813">
    <property type="entry name" value="MenG_UbiE_methyltr"/>
    <property type="match status" value="1"/>
</dbReference>
<dbReference type="OrthoDB" id="6329284at2759"/>
<comment type="function">
    <text evidence="6">Methyltransferase required for the conversion of 2-polyprenyl-6-methoxy-1,4-benzoquinol (DDMQH2) to 2-polyprenyl-3-methyl-6-methoxy-1,4-benzoquinol (DMQH2).</text>
</comment>
<evidence type="ECO:0000256" key="5">
    <source>
        <dbReference type="ARBA" id="ARBA00058208"/>
    </source>
</evidence>
<feature type="compositionally biased region" description="Basic and acidic residues" evidence="7">
    <location>
        <begin position="36"/>
        <end position="47"/>
    </location>
</feature>
<keyword evidence="3 6" id="KW-0949">S-adenosyl-L-methionine</keyword>
<keyword evidence="1 6" id="KW-0489">Methyltransferase</keyword>
<feature type="binding site" evidence="6">
    <location>
        <begin position="213"/>
        <end position="214"/>
    </location>
    <ligand>
        <name>S-adenosyl-L-methionine</name>
        <dbReference type="ChEBI" id="CHEBI:59789"/>
    </ligand>
</feature>
<name>A0A8J9VYP4_BRALA</name>
<dbReference type="Proteomes" id="UP000838412">
    <property type="component" value="Chromosome 1"/>
</dbReference>
<evidence type="ECO:0000313" key="8">
    <source>
        <dbReference type="EMBL" id="CAH1230619.1"/>
    </source>
</evidence>
<comment type="subunit">
    <text evidence="4">Component of a multi-subunit COQ enzyme complex, composed of at least COQ3, COQ4, COQ5, COQ6, COQ7 and COQ9. Interacts with PYURF; the interaction is direct, stabilizes COQ5 protein and associates PYURF with COQ enzyme complex.</text>
</comment>
<dbReference type="PROSITE" id="PS51608">
    <property type="entry name" value="SAM_MT_UBIE"/>
    <property type="match status" value="1"/>
</dbReference>
<comment type="caution">
    <text evidence="6">Lacks conserved residue(s) required for the propagation of feature annotation.</text>
</comment>
<keyword evidence="6" id="KW-0831">Ubiquinone biosynthesis</keyword>
<dbReference type="NCBIfam" id="TIGR01934">
    <property type="entry name" value="MenG_MenH_UbiE"/>
    <property type="match status" value="1"/>
</dbReference>
<dbReference type="CDD" id="cd02440">
    <property type="entry name" value="AdoMet_MTases"/>
    <property type="match status" value="1"/>
</dbReference>
<protein>
    <recommendedName>
        <fullName evidence="6">2-methoxy-6-polyprenyl-1,4-benzoquinol methylase, mitochondrial</fullName>
        <ecNumber evidence="6">2.1.1.201</ecNumber>
    </recommendedName>
    <alternativeName>
        <fullName evidence="6">Ubiquinone biosynthesis methyltransferase COQ5</fullName>
    </alternativeName>
</protein>
<keyword evidence="6" id="KW-0999">Mitochondrion inner membrane</keyword>
<dbReference type="InterPro" id="IPR029063">
    <property type="entry name" value="SAM-dependent_MTases_sf"/>
</dbReference>
<accession>A0A8J9VYP4</accession>
<dbReference type="Gene3D" id="3.40.50.150">
    <property type="entry name" value="Vaccinia Virus protein VP39"/>
    <property type="match status" value="1"/>
</dbReference>
<feature type="compositionally biased region" description="Basic and acidic residues" evidence="7">
    <location>
        <begin position="166"/>
        <end position="176"/>
    </location>
</feature>
<keyword evidence="6" id="KW-0496">Mitochondrion</keyword>
<evidence type="ECO:0000256" key="1">
    <source>
        <dbReference type="ARBA" id="ARBA00022603"/>
    </source>
</evidence>
<dbReference type="EC" id="2.1.1.201" evidence="6"/>
<dbReference type="InterPro" id="IPR023576">
    <property type="entry name" value="UbiE/COQ5_MeTrFase_CS"/>
</dbReference>
<dbReference type="EMBL" id="OV696686">
    <property type="protein sequence ID" value="CAH1230619.1"/>
    <property type="molecule type" value="Genomic_DNA"/>
</dbReference>
<dbReference type="Pfam" id="PF01209">
    <property type="entry name" value="Ubie_methyltran"/>
    <property type="match status" value="1"/>
</dbReference>
<evidence type="ECO:0000256" key="4">
    <source>
        <dbReference type="ARBA" id="ARBA00046387"/>
    </source>
</evidence>
<feature type="binding site" evidence="6">
    <location>
        <position position="112"/>
    </location>
    <ligand>
        <name>S-adenosyl-L-methionine</name>
        <dbReference type="ChEBI" id="CHEBI:59789"/>
    </ligand>
</feature>
<dbReference type="InterPro" id="IPR004033">
    <property type="entry name" value="UbiE/COQ5_MeTrFase"/>
</dbReference>
<comment type="subcellular location">
    <subcellularLocation>
        <location evidence="6">Mitochondrion inner membrane</location>
        <topology evidence="6">Peripheral membrane protein</topology>
        <orientation evidence="6">Matrix side</orientation>
    </subcellularLocation>
</comment>
<keyword evidence="6" id="KW-0472">Membrane</keyword>
<dbReference type="SUPFAM" id="SSF53335">
    <property type="entry name" value="S-adenosyl-L-methionine-dependent methyltransferases"/>
    <property type="match status" value="1"/>
</dbReference>